<keyword evidence="5" id="KW-1185">Reference proteome</keyword>
<evidence type="ECO:0000259" key="3">
    <source>
        <dbReference type="Pfam" id="PF20009"/>
    </source>
</evidence>
<name>A0ABW4VPE0_9BACT</name>
<feature type="domain" description="GEVED" evidence="3">
    <location>
        <begin position="1336"/>
        <end position="1411"/>
    </location>
</feature>
<reference evidence="5" key="1">
    <citation type="journal article" date="2019" name="Int. J. Syst. Evol. Microbiol.">
        <title>The Global Catalogue of Microorganisms (GCM) 10K type strain sequencing project: providing services to taxonomists for standard genome sequencing and annotation.</title>
        <authorList>
            <consortium name="The Broad Institute Genomics Platform"/>
            <consortium name="The Broad Institute Genome Sequencing Center for Infectious Disease"/>
            <person name="Wu L."/>
            <person name="Ma J."/>
        </authorList>
    </citation>
    <scope>NUCLEOTIDE SEQUENCE [LARGE SCALE GENOMIC DNA]</scope>
    <source>
        <strain evidence="5">CGMCC 1.15180</strain>
    </source>
</reference>
<feature type="chain" id="PRO_5045654932" evidence="2">
    <location>
        <begin position="30"/>
        <end position="2554"/>
    </location>
</feature>
<dbReference type="SUPFAM" id="SSF50985">
    <property type="entry name" value="RCC1/BLIP-II"/>
    <property type="match status" value="1"/>
</dbReference>
<dbReference type="InterPro" id="IPR045474">
    <property type="entry name" value="GEVED"/>
</dbReference>
<feature type="domain" description="GEVED" evidence="3">
    <location>
        <begin position="1539"/>
        <end position="1641"/>
    </location>
</feature>
<feature type="domain" description="GEVED" evidence="3">
    <location>
        <begin position="1145"/>
        <end position="1237"/>
    </location>
</feature>
<evidence type="ECO:0000313" key="4">
    <source>
        <dbReference type="EMBL" id="MFD2034650.1"/>
    </source>
</evidence>
<gene>
    <name evidence="4" type="ORF">ACFSKL_07620</name>
</gene>
<dbReference type="RefSeq" id="WP_376885002.1">
    <property type="nucleotide sequence ID" value="NZ_JBHUHR010000022.1"/>
</dbReference>
<feature type="region of interest" description="Disordered" evidence="1">
    <location>
        <begin position="1680"/>
        <end position="1705"/>
    </location>
</feature>
<feature type="domain" description="GEVED" evidence="3">
    <location>
        <begin position="546"/>
        <end position="651"/>
    </location>
</feature>
<feature type="domain" description="GEVED" evidence="3">
    <location>
        <begin position="744"/>
        <end position="849"/>
    </location>
</feature>
<evidence type="ECO:0000256" key="1">
    <source>
        <dbReference type="SAM" id="MobiDB-lite"/>
    </source>
</evidence>
<feature type="domain" description="GEVED" evidence="3">
    <location>
        <begin position="341"/>
        <end position="446"/>
    </location>
</feature>
<feature type="region of interest" description="Disordered" evidence="1">
    <location>
        <begin position="290"/>
        <end position="311"/>
    </location>
</feature>
<organism evidence="4 5">
    <name type="scientific">Belliella marina</name>
    <dbReference type="NCBI Taxonomy" id="1644146"/>
    <lineage>
        <taxon>Bacteria</taxon>
        <taxon>Pseudomonadati</taxon>
        <taxon>Bacteroidota</taxon>
        <taxon>Cytophagia</taxon>
        <taxon>Cytophagales</taxon>
        <taxon>Cyclobacteriaceae</taxon>
        <taxon>Belliella</taxon>
    </lineage>
</organism>
<dbReference type="EMBL" id="JBHUHR010000022">
    <property type="protein sequence ID" value="MFD2034650.1"/>
    <property type="molecule type" value="Genomic_DNA"/>
</dbReference>
<evidence type="ECO:0000313" key="5">
    <source>
        <dbReference type="Proteomes" id="UP001597361"/>
    </source>
</evidence>
<feature type="signal peptide" evidence="2">
    <location>
        <begin position="1"/>
        <end position="29"/>
    </location>
</feature>
<feature type="domain" description="GEVED" evidence="3">
    <location>
        <begin position="1738"/>
        <end position="1833"/>
    </location>
</feature>
<protein>
    <submittedName>
        <fullName evidence="4">GEVED domain-containing protein</fullName>
    </submittedName>
</protein>
<feature type="region of interest" description="Disordered" evidence="1">
    <location>
        <begin position="2313"/>
        <end position="2332"/>
    </location>
</feature>
<comment type="caution">
    <text evidence="4">The sequence shown here is derived from an EMBL/GenBank/DDBJ whole genome shotgun (WGS) entry which is preliminary data.</text>
</comment>
<feature type="domain" description="GEVED" evidence="3">
    <location>
        <begin position="951"/>
        <end position="1054"/>
    </location>
</feature>
<dbReference type="Gene3D" id="2.130.10.30">
    <property type="entry name" value="Regulator of chromosome condensation 1/beta-lactamase-inhibitor protein II"/>
    <property type="match status" value="1"/>
</dbReference>
<dbReference type="Proteomes" id="UP001597361">
    <property type="component" value="Unassembled WGS sequence"/>
</dbReference>
<feature type="domain" description="GEVED" evidence="3">
    <location>
        <begin position="2364"/>
        <end position="2453"/>
    </location>
</feature>
<dbReference type="Pfam" id="PF20009">
    <property type="entry name" value="GEVED"/>
    <property type="match status" value="9"/>
</dbReference>
<sequence length="2554" mass="270564">MKNSYKSQVRLLIGIFLSVLFLCSQHLSAQTRLSESFNYAQGTTLSNTGWVTITGTPLITVVDGNLTYPNTIAANMGNKIALGPGGQNVYKSFISIPVNADGLAAYASMVVNVSAAQTGNYFFALGSTASAHNARIYIQANGSGYSFGIGKTAAAADYETTVRPFGENVLLVLKYEAFTGTSNDIIRLYVNPPLSVESPATAVISIAPAIADVASLNHAFLVQAAAASGPTLEVDGINIGDTWSSVTSAIFDYGDVPDSYEFSKDGVYMPAAHMRISGLSLGSILPNRELAPHSVAPGEDNNGTNGDGAEEDAIDPATVQIRKGAAFVLDVPVTNTSGTKYLYGWIDFNNDGKFEAGEFVTASFSTAGTSTQTLTWTGLQTAEIPDGVEKLYMRLRLSDRILNDFTTAAGGGADMDERSIGFGAISTTNVNDHGTIPNGEVEDYQIEVVNTFDYGDLPVSFENDKDDNYLPAVHAPLEGFSIGDLLDVETTPASVTAPAENNIAGDNAVGEADEDGITEFVSVSRGVAYSISVPVNIPATLTGTKYLYGWLDLNGDGRFQLGEVATATTTLTGNSYITLTWTAAQTTSIALGTTHIYTRLRLSNLQLLDFTTAASGGAIIDERSVGNGATATGNPANNPIVAFGEVEDYQLPVDFYDFGDLPVSYELNNASDSYPARQIANSSYTIGQLVEHESAPFSVLPGEDNNGTNGDGLEEDGLITLPLITRGAPFNFSVPVTVAAGSSVIAWVDFNNDGKFQANEVAYTAVSGTGTGYQTVSTGTTAVTFWFRGAQTALIPPGTEHLYVRIRLTQTAGADNAATTDIDERSIADGANTGIYTLPRFGEVEDYRFEVADELYDFGDAPESYEMDKDGTAPANFKPARNYPTNALHLGNSFDLESGPASVAPGADNNGTNGDGITDDGLASNQLFIKSGALNSFVVSVTNNTGAAATLYGWIDLNNNGRFEAGEVQTVSVANGATSATLNFTAAQINSIDAATQKLYMRLRLIQPETGVTIADFTTAAQGGAVVDERSIADGLITGEYGSVSRGEVEDYQLTVIRDYGDVPSSYENGNPAYHTNTIVPELMIGETVDYELAPNSVAPGVDNNGLNGDGEDEDGISVPQTITSGAPFSIVVPINTTVTGTKQLYGWIDFNGDGFFNGNEAALASGSVTAGTTGYFTLTWNNTEVSPAVLAEGKTYVRLRLSGAALTNTNSGNTTLIDTRSYGGSNAVGEIEDYQFLVSDLYDYGDAPITYDMNKFGTDPEHYLPARQAPSPLLRLGELVEAESAPNSVADGADNNGTNGDGAEEDAIALMPVHRGTIYYSRVSVMNNTGSNKTLYGWIDFNNDGRFQASEVATVTVPSNAEQQTVTLSWTAVNTNTIPVGVENVYMRLRISAGTLSDWTTAASFGAVVDERAIGDGLAGTAAATPYGVAQIGEIEDYRLPVVTIYDYGDLPDSYDTNRNDIVAPARQAISSGLYIGDNPADAEAAKLTSADALGDDQDGIDDEDGLDLDISPIYAGGGAGYTARVKVTNFTGAARTLYGWIDFNNDGRFQATEVATVSVPNNTDGGLVTLTWSNPQSVFDSALTELNIRLRISQGTLTDFITGAPGALVDERALADGLNTGEYAASPVIFNGEVEDHKIPVSTDLDYGDVPESYEYNNSGVILPARHLPNEALLIGNTVDTEPGPQSVAPGADNNGANGDGLDEDGVVFPLPTLISGSEYSVLVNVTNNLTTAATLHAWIDMDGNGRFTSDEYTSVLLSANSGSQTAQLYWYTTSYTGTAANTYMRIRLTSAALADNPSTADVDERSIGDGLSTGVNATYPINGEVEDYSIPVDLGATQGEPQPCDAEDDRLGLMDPIQALFHATIAKTANGDWLVFGANTHGSGTHQMTPAKLESGFNGYNFQGNPLMATGASIYGLDFTHQYCLLTTTGLYVWGTSGIVIPGVSNAMSQLPLPLGVSPADVQMIDAGRGVSIGSLMLLTKTGEIWVYSNVIGSDVQGDGSIVAAGWHQVMLNVTTPLTGMKDVRTSGAAAIATDGNSFYTWGSDVFLGDGLQASNKSYATQMVTPTGITLPIKQQSINHRNNTAYYLRDGEGKVFVLGANEDGQLGLGNTSNTQNWLTITQMNEEPDAPGNQPDVTKPIKKVIWISANNHDSWAPIFGLITEEHRAYTTGNNDGVKSGTVGPTTRYLPTAVTIGNGAQMMEGKMIYLEVGGHISILIKDRNDRYGYVGHTVEGSDGCGGCTNSPAEFNFSGPPSTGPVCGNTAFDYGDLDDRYNLGDGASHEIKFSQNDNPLKLGSIAADSEDWAQFTITGSGNDAMGDDDDEQGDDEDALTAGSLPIKVPGVPYTLEIPLTNNTGETAYLYGFIDWNDNGRFDPYEAVVEEVPSSETPQTITLTWADDILIDCQEGEVVRGFVRLRLTTALLEDDADTPEDERSFLAAPDGEVEDYYLDWEPDCSVCTMPGAGGTPDGYTVVGVTTHTELTSNWPATVPNGWLAIESATKGFVITRVQNDAVITDPKSGMLIYDIDADCVKLFRDGEWNCIEQTCISVD</sequence>
<accession>A0ABW4VPE0</accession>
<proteinExistence type="predicted"/>
<dbReference type="InterPro" id="IPR009091">
    <property type="entry name" value="RCC1/BLIP-II"/>
</dbReference>
<feature type="compositionally biased region" description="Acidic residues" evidence="1">
    <location>
        <begin position="2321"/>
        <end position="2332"/>
    </location>
</feature>
<evidence type="ECO:0000256" key="2">
    <source>
        <dbReference type="SAM" id="SignalP"/>
    </source>
</evidence>
<keyword evidence="2" id="KW-0732">Signal</keyword>